<dbReference type="AlphaFoldDB" id="A0A0F9SK48"/>
<proteinExistence type="predicted"/>
<sequence length="123" mass="13852">MENESNFKEWLEQGGALTASGRNSRTYAVRTIEQNLSSLGMPYKDLQEAWEADRLIGLRERLKKMREDARNGGQDYRILMPASEKPHNRLSNWGSWLGQYGRCLAGVKRGAILGHGSGCVLQL</sequence>
<protein>
    <submittedName>
        <fullName evidence="1">Uncharacterized protein</fullName>
    </submittedName>
</protein>
<name>A0A0F9SK48_9ZZZZ</name>
<reference evidence="1" key="1">
    <citation type="journal article" date="2015" name="Nature">
        <title>Complex archaea that bridge the gap between prokaryotes and eukaryotes.</title>
        <authorList>
            <person name="Spang A."/>
            <person name="Saw J.H."/>
            <person name="Jorgensen S.L."/>
            <person name="Zaremba-Niedzwiedzka K."/>
            <person name="Martijn J."/>
            <person name="Lind A.E."/>
            <person name="van Eijk R."/>
            <person name="Schleper C."/>
            <person name="Guy L."/>
            <person name="Ettema T.J."/>
        </authorList>
    </citation>
    <scope>NUCLEOTIDE SEQUENCE</scope>
</reference>
<organism evidence="1">
    <name type="scientific">marine sediment metagenome</name>
    <dbReference type="NCBI Taxonomy" id="412755"/>
    <lineage>
        <taxon>unclassified sequences</taxon>
        <taxon>metagenomes</taxon>
        <taxon>ecological metagenomes</taxon>
    </lineage>
</organism>
<gene>
    <name evidence="1" type="ORF">LCGC14_0842120</name>
</gene>
<evidence type="ECO:0000313" key="1">
    <source>
        <dbReference type="EMBL" id="KKN29638.1"/>
    </source>
</evidence>
<dbReference type="EMBL" id="LAZR01002471">
    <property type="protein sequence ID" value="KKN29638.1"/>
    <property type="molecule type" value="Genomic_DNA"/>
</dbReference>
<comment type="caution">
    <text evidence="1">The sequence shown here is derived from an EMBL/GenBank/DDBJ whole genome shotgun (WGS) entry which is preliminary data.</text>
</comment>
<accession>A0A0F9SK48</accession>